<keyword evidence="1" id="KW-0547">Nucleotide-binding</keyword>
<dbReference type="InterPro" id="IPR049730">
    <property type="entry name" value="SNF2/RAD54-like_C"/>
</dbReference>
<feature type="compositionally biased region" description="Polar residues" evidence="5">
    <location>
        <begin position="880"/>
        <end position="893"/>
    </location>
</feature>
<feature type="compositionally biased region" description="Acidic residues" evidence="5">
    <location>
        <begin position="197"/>
        <end position="218"/>
    </location>
</feature>
<feature type="compositionally biased region" description="Low complexity" evidence="5">
    <location>
        <begin position="172"/>
        <end position="181"/>
    </location>
</feature>
<name>A0A077WKH1_9FUNG</name>
<dbReference type="PANTHER" id="PTHR45629">
    <property type="entry name" value="SNF2/RAD54 FAMILY MEMBER"/>
    <property type="match status" value="1"/>
</dbReference>
<dbReference type="OrthoDB" id="413460at2759"/>
<dbReference type="SUPFAM" id="SSF52540">
    <property type="entry name" value="P-loop containing nucleoside triphosphate hydrolases"/>
    <property type="match status" value="2"/>
</dbReference>
<dbReference type="SMART" id="SM00487">
    <property type="entry name" value="DEXDc"/>
    <property type="match status" value="1"/>
</dbReference>
<evidence type="ECO:0000256" key="3">
    <source>
        <dbReference type="ARBA" id="ARBA00022840"/>
    </source>
</evidence>
<feature type="domain" description="Helicase C-terminal" evidence="7">
    <location>
        <begin position="696"/>
        <end position="852"/>
    </location>
</feature>
<feature type="region of interest" description="Disordered" evidence="5">
    <location>
        <begin position="80"/>
        <end position="102"/>
    </location>
</feature>
<dbReference type="PROSITE" id="PS51192">
    <property type="entry name" value="HELICASE_ATP_BIND_1"/>
    <property type="match status" value="1"/>
</dbReference>
<gene>
    <name evidence="8" type="ORF">LRAMOSA09560</name>
</gene>
<protein>
    <recommendedName>
        <fullName evidence="9">DNA excision repair protein ERCC-6</fullName>
    </recommendedName>
</protein>
<feature type="compositionally biased region" description="Low complexity" evidence="5">
    <location>
        <begin position="126"/>
        <end position="135"/>
    </location>
</feature>
<evidence type="ECO:0000256" key="1">
    <source>
        <dbReference type="ARBA" id="ARBA00022741"/>
    </source>
</evidence>
<organism evidence="8">
    <name type="scientific">Lichtheimia ramosa</name>
    <dbReference type="NCBI Taxonomy" id="688394"/>
    <lineage>
        <taxon>Eukaryota</taxon>
        <taxon>Fungi</taxon>
        <taxon>Fungi incertae sedis</taxon>
        <taxon>Mucoromycota</taxon>
        <taxon>Mucoromycotina</taxon>
        <taxon>Mucoromycetes</taxon>
        <taxon>Mucorales</taxon>
        <taxon>Lichtheimiaceae</taxon>
        <taxon>Lichtheimia</taxon>
    </lineage>
</organism>
<dbReference type="GO" id="GO:0016787">
    <property type="term" value="F:hydrolase activity"/>
    <property type="evidence" value="ECO:0007669"/>
    <property type="project" value="UniProtKB-KW"/>
</dbReference>
<feature type="region of interest" description="Disordered" evidence="5">
    <location>
        <begin position="864"/>
        <end position="898"/>
    </location>
</feature>
<dbReference type="GO" id="GO:0005634">
    <property type="term" value="C:nucleus"/>
    <property type="evidence" value="ECO:0007669"/>
    <property type="project" value="TreeGrafter"/>
</dbReference>
<dbReference type="PROSITE" id="PS51194">
    <property type="entry name" value="HELICASE_CTER"/>
    <property type="match status" value="1"/>
</dbReference>
<proteinExistence type="predicted"/>
<dbReference type="Gene3D" id="3.40.50.300">
    <property type="entry name" value="P-loop containing nucleotide triphosphate hydrolases"/>
    <property type="match status" value="1"/>
</dbReference>
<dbReference type="Gene3D" id="3.40.50.10810">
    <property type="entry name" value="Tandem AAA-ATPase domain"/>
    <property type="match status" value="1"/>
</dbReference>
<dbReference type="GO" id="GO:0008094">
    <property type="term" value="F:ATP-dependent activity, acting on DNA"/>
    <property type="evidence" value="ECO:0007669"/>
    <property type="project" value="EnsemblFungi"/>
</dbReference>
<dbReference type="SMART" id="SM00490">
    <property type="entry name" value="HELICc"/>
    <property type="match status" value="1"/>
</dbReference>
<dbReference type="GO" id="GO:0000785">
    <property type="term" value="C:chromatin"/>
    <property type="evidence" value="ECO:0007669"/>
    <property type="project" value="EnsemblFungi"/>
</dbReference>
<dbReference type="InterPro" id="IPR014001">
    <property type="entry name" value="Helicase_ATP-bd"/>
</dbReference>
<feature type="region of interest" description="Disordered" evidence="5">
    <location>
        <begin position="265"/>
        <end position="290"/>
    </location>
</feature>
<evidence type="ECO:0000256" key="2">
    <source>
        <dbReference type="ARBA" id="ARBA00022801"/>
    </source>
</evidence>
<dbReference type="PANTHER" id="PTHR45629:SF7">
    <property type="entry name" value="DNA EXCISION REPAIR PROTEIN ERCC-6-RELATED"/>
    <property type="match status" value="1"/>
</dbReference>
<keyword evidence="3" id="KW-0067">ATP-binding</keyword>
<feature type="coiled-coil region" evidence="4">
    <location>
        <begin position="17"/>
        <end position="71"/>
    </location>
</feature>
<keyword evidence="4" id="KW-0175">Coiled coil</keyword>
<keyword evidence="2" id="KW-0378">Hydrolase</keyword>
<dbReference type="EMBL" id="LK023323">
    <property type="protein sequence ID" value="CDS07037.1"/>
    <property type="molecule type" value="Genomic_DNA"/>
</dbReference>
<dbReference type="CDD" id="cd18793">
    <property type="entry name" value="SF2_C_SNF"/>
    <property type="match status" value="1"/>
</dbReference>
<dbReference type="Pfam" id="PF00271">
    <property type="entry name" value="Helicase_C"/>
    <property type="match status" value="1"/>
</dbReference>
<dbReference type="InterPro" id="IPR038718">
    <property type="entry name" value="SNF2-like_sf"/>
</dbReference>
<feature type="region of interest" description="Disordered" evidence="5">
    <location>
        <begin position="979"/>
        <end position="1064"/>
    </location>
</feature>
<dbReference type="GO" id="GO:0061635">
    <property type="term" value="P:regulation of protein complex stability"/>
    <property type="evidence" value="ECO:0007669"/>
    <property type="project" value="EnsemblFungi"/>
</dbReference>
<dbReference type="InterPro" id="IPR027417">
    <property type="entry name" value="P-loop_NTPase"/>
</dbReference>
<feature type="compositionally biased region" description="Polar residues" evidence="5">
    <location>
        <begin position="138"/>
        <end position="149"/>
    </location>
</feature>
<sequence>MIKADKAIADRDNALDYKRLTKARKEKDNARKQLERLRRELGNGLLNPTRQDNLLAKINMQTSRLQDLERDEDDILSRMKDREKTQGRFVSDPQRPENETRRDFLIRTGKITPFTELSEIEKDLDVNSSNSSDVLTSERISTSQMTSTADDIYSGGRRKPVLITDNQHGSSKRSSSSSRPRPMNKKQKGRKRQPLISDDEYEDTASELESDEDYISDADTDDSLEVAAALRKTIFADDGDENVYQERMRDWLHNRKRMLPNLVEGSEDVTPSSTLQHSQSDQQQSEIESYDTNSSYDAIDLGTGLHIPREIWTNLLDYQKTCWYRRGQAHVSLLTPKLGVKWLWELHSQKGLGKTVQMIAFLSGLYHSKILGPGKATVIVCPATVMKQWVEEFHRWWPPIRVAVLHATGSVMRTDTKQFTNPTQSDYDSSELEDVDLWKSESIARKRRKGKSEQSLSNDVLRTKTGRKAHALVERFVRLGGVLITTYNGVQAYRQILLKHRWGYVVLDEGHKIRNPDSETTLACKQFKTSHRIILSGTPIQNNLKELWSLFDFIFPGRLGTLPVFQTQFSVPITIGGYANATNMQVQTAYRCACVLRDLINPYLLRRMKVDVATDLPAKNEQVLFCKLTSIQREAYLRFINSKDMDAILERRRQVLYGIDIVRKICNHPDLVTATTKSAAEDPSYGDPEKSGKLVVVRALLRLWKTQNHKVLLFSQTRQMLDIIERVVKSLGFKYLRMDGNTAVGQRMVLVNDFNTQDDIYVFLLTTKVGGLGLNLTGADRVIIFDPDWNPSTDMQARERAWRLGQRKDVTIYRLMTSGTIEEKIYHRQIYKQFLTNKILKDPKQKRFFDASNLKALFTLGDDGSSSGTETGQLFKGTEVSYQSSKPETGSKSSADDKDQLLALNGVADVEQLAEDYNEEQAGDLETHYAEDNVLKSLFEMTGIQSALQHDQIMESGQQERLLADNEAALVAKHATQVLKESRRERRKMGVATPTWTGRSGVAGAPVLPSNCHGSPYLPSPRFGQRSLAATSTVERTESLSPKFGSGAVPGFGSEASGGSRALSSQVLLAQLRKRKSPSD</sequence>
<evidence type="ECO:0008006" key="9">
    <source>
        <dbReference type="Google" id="ProtNLM"/>
    </source>
</evidence>
<dbReference type="Pfam" id="PF00176">
    <property type="entry name" value="SNF2-rel_dom"/>
    <property type="match status" value="1"/>
</dbReference>
<dbReference type="InterPro" id="IPR000330">
    <property type="entry name" value="SNF2_N"/>
</dbReference>
<feature type="compositionally biased region" description="Basic residues" evidence="5">
    <location>
        <begin position="182"/>
        <end position="193"/>
    </location>
</feature>
<dbReference type="AlphaFoldDB" id="A0A077WKH1"/>
<evidence type="ECO:0000259" key="7">
    <source>
        <dbReference type="PROSITE" id="PS51194"/>
    </source>
</evidence>
<dbReference type="FunFam" id="3.40.50.10810:FF:000094">
    <property type="entry name" value="DNA excision repair protein ERCC-6"/>
    <property type="match status" value="1"/>
</dbReference>
<dbReference type="GO" id="GO:0006357">
    <property type="term" value="P:regulation of transcription by RNA polymerase II"/>
    <property type="evidence" value="ECO:0007669"/>
    <property type="project" value="EnsemblFungi"/>
</dbReference>
<reference evidence="8" key="1">
    <citation type="journal article" date="2014" name="Genome Announc.">
        <title>De novo whole-genome sequence and genome annotation of Lichtheimia ramosa.</title>
        <authorList>
            <person name="Linde J."/>
            <person name="Schwartze V."/>
            <person name="Binder U."/>
            <person name="Lass-Florl C."/>
            <person name="Voigt K."/>
            <person name="Horn F."/>
        </authorList>
    </citation>
    <scope>NUCLEOTIDE SEQUENCE</scope>
    <source>
        <strain evidence="8">JMRC FSU:6197</strain>
    </source>
</reference>
<dbReference type="InterPro" id="IPR050496">
    <property type="entry name" value="SNF2_RAD54_helicase_repair"/>
</dbReference>
<evidence type="ECO:0000256" key="5">
    <source>
        <dbReference type="SAM" id="MobiDB-lite"/>
    </source>
</evidence>
<dbReference type="GO" id="GO:0006283">
    <property type="term" value="P:transcription-coupled nucleotide-excision repair"/>
    <property type="evidence" value="ECO:0007669"/>
    <property type="project" value="EnsemblFungi"/>
</dbReference>
<feature type="domain" description="Helicase ATP-binding" evidence="6">
    <location>
        <begin position="346"/>
        <end position="557"/>
    </location>
</feature>
<feature type="region of interest" description="Disordered" evidence="5">
    <location>
        <begin position="126"/>
        <end position="218"/>
    </location>
</feature>
<evidence type="ECO:0000259" key="6">
    <source>
        <dbReference type="PROSITE" id="PS51192"/>
    </source>
</evidence>
<feature type="compositionally biased region" description="Low complexity" evidence="5">
    <location>
        <begin position="272"/>
        <end position="285"/>
    </location>
</feature>
<evidence type="ECO:0000313" key="8">
    <source>
        <dbReference type="EMBL" id="CDS07037.1"/>
    </source>
</evidence>
<evidence type="ECO:0000256" key="4">
    <source>
        <dbReference type="SAM" id="Coils"/>
    </source>
</evidence>
<dbReference type="InterPro" id="IPR001650">
    <property type="entry name" value="Helicase_C-like"/>
</dbReference>
<dbReference type="GO" id="GO:0005524">
    <property type="term" value="F:ATP binding"/>
    <property type="evidence" value="ECO:0007669"/>
    <property type="project" value="InterPro"/>
</dbReference>
<accession>A0A077WKH1</accession>